<gene>
    <name evidence="1" type="ORF">H310_09646</name>
</gene>
<dbReference type="InterPro" id="IPR052727">
    <property type="entry name" value="Rab4/Rab5_effector"/>
</dbReference>
<dbReference type="OrthoDB" id="62066at2759"/>
<accession>A0A024TVB5</accession>
<organism evidence="1">
    <name type="scientific">Aphanomyces invadans</name>
    <dbReference type="NCBI Taxonomy" id="157072"/>
    <lineage>
        <taxon>Eukaryota</taxon>
        <taxon>Sar</taxon>
        <taxon>Stramenopiles</taxon>
        <taxon>Oomycota</taxon>
        <taxon>Saprolegniomycetes</taxon>
        <taxon>Saprolegniales</taxon>
        <taxon>Verrucalvaceae</taxon>
        <taxon>Aphanomyces</taxon>
    </lineage>
</organism>
<dbReference type="RefSeq" id="XP_008874005.1">
    <property type="nucleotide sequence ID" value="XM_008875783.1"/>
</dbReference>
<protein>
    <recommendedName>
        <fullName evidence="2">FYVE-type domain-containing protein</fullName>
    </recommendedName>
</protein>
<dbReference type="Gene3D" id="3.30.530.20">
    <property type="match status" value="1"/>
</dbReference>
<proteinExistence type="predicted"/>
<evidence type="ECO:0008006" key="2">
    <source>
        <dbReference type="Google" id="ProtNLM"/>
    </source>
</evidence>
<dbReference type="SUPFAM" id="SSF55961">
    <property type="entry name" value="Bet v1-like"/>
    <property type="match status" value="1"/>
</dbReference>
<evidence type="ECO:0000313" key="1">
    <source>
        <dbReference type="EMBL" id="ETV97297.1"/>
    </source>
</evidence>
<name>A0A024TVB5_9STRA</name>
<dbReference type="InterPro" id="IPR011011">
    <property type="entry name" value="Znf_FYVE_PHD"/>
</dbReference>
<sequence>MQYPVTVVASRPLSKQEHTTYLTMSTSSCQGLIENALSLSSLAATTTRHCATTSRDATIHRGRDCVDPSLPALCAVTKIEATLPSIAAQYTLGTLSDKLAHNLTDDVAMVNQKLAKLGSHVLARQQLYCLGGTTTDMPYHYAGIVWYAHSSLPLCASRDFCVLEYHNQVEVMDWQSKRRRGWIRCLQSVDVIGCPSLRASRGHIRSSMFRSGQLFVETDCPGMLTVYSVAVHHYNGLLPPGGAAKLMRREVATILKLEKAMATQRVLQRLRTVEPKQLQTATFRATRVHCPQCHRSRSWFRHQRACAICGEAVCASCGREWSVPGVTPAAFVCLHCFCPKDSERTSSYVRSTYSSTNSTPRSMALSCSDAQKEMLKQLASPTHSDSDVRSELSSWLFSGTDNSELAHVMHDLQRTLEQFETANTLPKALERLAWAHGL</sequence>
<dbReference type="PANTHER" id="PTHR13510">
    <property type="entry name" value="FYVE-FINGER-CONTAINING RAB5 EFFECTOR PROTEIN RABENOSYN-5-RELATED"/>
    <property type="match status" value="1"/>
</dbReference>
<dbReference type="AlphaFoldDB" id="A0A024TVB5"/>
<dbReference type="InterPro" id="IPR023393">
    <property type="entry name" value="START-like_dom_sf"/>
</dbReference>
<dbReference type="VEuPathDB" id="FungiDB:H310_09646"/>
<reference evidence="1" key="1">
    <citation type="submission" date="2013-12" db="EMBL/GenBank/DDBJ databases">
        <title>The Genome Sequence of Aphanomyces invadans NJM9701.</title>
        <authorList>
            <consortium name="The Broad Institute Genomics Platform"/>
            <person name="Russ C."/>
            <person name="Tyler B."/>
            <person name="van West P."/>
            <person name="Dieguez-Uribeondo J."/>
            <person name="Young S.K."/>
            <person name="Zeng Q."/>
            <person name="Gargeya S."/>
            <person name="Fitzgerald M."/>
            <person name="Abouelleil A."/>
            <person name="Alvarado L."/>
            <person name="Chapman S.B."/>
            <person name="Gainer-Dewar J."/>
            <person name="Goldberg J."/>
            <person name="Griggs A."/>
            <person name="Gujja S."/>
            <person name="Hansen M."/>
            <person name="Howarth C."/>
            <person name="Imamovic A."/>
            <person name="Ireland A."/>
            <person name="Larimer J."/>
            <person name="McCowan C."/>
            <person name="Murphy C."/>
            <person name="Pearson M."/>
            <person name="Poon T.W."/>
            <person name="Priest M."/>
            <person name="Roberts A."/>
            <person name="Saif S."/>
            <person name="Shea T."/>
            <person name="Sykes S."/>
            <person name="Wortman J."/>
            <person name="Nusbaum C."/>
            <person name="Birren B."/>
        </authorList>
    </citation>
    <scope>NUCLEOTIDE SEQUENCE [LARGE SCALE GENOMIC DNA]</scope>
    <source>
        <strain evidence="1">NJM9701</strain>
    </source>
</reference>
<dbReference type="EMBL" id="KI913973">
    <property type="protein sequence ID" value="ETV97297.1"/>
    <property type="molecule type" value="Genomic_DNA"/>
</dbReference>
<dbReference type="SUPFAM" id="SSF57903">
    <property type="entry name" value="FYVE/PHD zinc finger"/>
    <property type="match status" value="1"/>
</dbReference>
<dbReference type="GeneID" id="20086696"/>
<dbReference type="PANTHER" id="PTHR13510:SF44">
    <property type="entry name" value="RABENOSYN-5"/>
    <property type="match status" value="1"/>
</dbReference>